<sequence>MKEKVLIFGHKNPDTDSICSAIAYSNLKDQLGLNTKAVRLGEINKETEFILNHFNVATPQLLTTIKPQVKDLTKVEKELIKETDSIQKALEIMTTENYSSLPVVNKNNKLENMIHISEIANAYLEMSTRDIFLDYETTFENVWETLKDDAVVLNGVYPAGKIEGRLRGVSELAKISKGDVVITTLFSGHIKNAEKAGAKIIFLCVDKNDEIPDYDINIPLVRVNKGIFKTFKMISQSVPVKAILKHKNFFHFETTDFIEDIQDIMKDSSQTNFPVVNKDGTIFSTIRSKHIMNFGKNEVILVDHNENSQSVDGIETAKILEIVDHHKFGNFETSEPLMIRASAVGCTSTIIYGLFKEEGITPDKTIAGLMLSAILSDTLIFKSPTCTPKDVEAAKELAVIADLDYEKYGMEMLIAGTSLGDKTPDEIITMDMKEFSMGKFQTAVAQINTVDIDGLLNNRENLESAMNGMIDENNYDLFLLVMTDIVNNGSKILALGNSTELVEKGFNVELETGTAWLDGVVSRKKQIVPFLMAASQGM</sequence>
<dbReference type="PANTHER" id="PTHR12112:SF22">
    <property type="entry name" value="MANGANESE-DEPENDENT INORGANIC PYROPHOSPHATASE-RELATED"/>
    <property type="match status" value="1"/>
</dbReference>
<evidence type="ECO:0000256" key="8">
    <source>
        <dbReference type="PROSITE-ProRule" id="PRU00703"/>
    </source>
</evidence>
<evidence type="ECO:0000256" key="1">
    <source>
        <dbReference type="ARBA" id="ARBA00001936"/>
    </source>
</evidence>
<evidence type="ECO:0000313" key="10">
    <source>
        <dbReference type="EMBL" id="REI41186.1"/>
    </source>
</evidence>
<dbReference type="Pfam" id="PF02833">
    <property type="entry name" value="DHHA2"/>
    <property type="match status" value="1"/>
</dbReference>
<evidence type="ECO:0000256" key="3">
    <source>
        <dbReference type="ARBA" id="ARBA00022723"/>
    </source>
</evidence>
<evidence type="ECO:0000256" key="2">
    <source>
        <dbReference type="ARBA" id="ARBA00012146"/>
    </source>
</evidence>
<reference evidence="10 11" key="1">
    <citation type="submission" date="2018-08" db="EMBL/GenBank/DDBJ databases">
        <title>Draft genome sequence of Psychrilyobacter sp. strain SD5 isolated from Black Sea water.</title>
        <authorList>
            <person name="Yadav S."/>
            <person name="Villanueva L."/>
            <person name="Damste J.S.S."/>
        </authorList>
    </citation>
    <scope>NUCLEOTIDE SEQUENCE [LARGE SCALE GENOMIC DNA]</scope>
    <source>
        <strain evidence="10 11">SD5</strain>
    </source>
</reference>
<gene>
    <name evidence="10" type="ORF">DYH56_08185</name>
</gene>
<keyword evidence="8" id="KW-0129">CBS domain</keyword>
<dbReference type="EMBL" id="QUAJ01000012">
    <property type="protein sequence ID" value="REI41186.1"/>
    <property type="molecule type" value="Genomic_DNA"/>
</dbReference>
<dbReference type="SMART" id="SM01131">
    <property type="entry name" value="DHHA2"/>
    <property type="match status" value="1"/>
</dbReference>
<evidence type="ECO:0000256" key="4">
    <source>
        <dbReference type="ARBA" id="ARBA00022801"/>
    </source>
</evidence>
<dbReference type="EC" id="3.6.1.1" evidence="2"/>
<evidence type="ECO:0000256" key="7">
    <source>
        <dbReference type="ARBA" id="ARBA00047820"/>
    </source>
</evidence>
<accession>A0ABX9KI00</accession>
<dbReference type="PANTHER" id="PTHR12112">
    <property type="entry name" value="BNIP - RELATED"/>
    <property type="match status" value="1"/>
</dbReference>
<dbReference type="RefSeq" id="WP_114642357.1">
    <property type="nucleotide sequence ID" value="NZ_JAACIO010000013.1"/>
</dbReference>
<keyword evidence="4" id="KW-0378">Hydrolase</keyword>
<evidence type="ECO:0000259" key="9">
    <source>
        <dbReference type="PROSITE" id="PS51371"/>
    </source>
</evidence>
<dbReference type="InterPro" id="IPR038222">
    <property type="entry name" value="DHHA2_dom_sf"/>
</dbReference>
<proteinExistence type="predicted"/>
<dbReference type="InterPro" id="IPR004097">
    <property type="entry name" value="DHHA2"/>
</dbReference>
<feature type="domain" description="CBS" evidence="9">
    <location>
        <begin position="72"/>
        <end position="131"/>
    </location>
</feature>
<dbReference type="InterPro" id="IPR046342">
    <property type="entry name" value="CBS_dom_sf"/>
</dbReference>
<evidence type="ECO:0000256" key="5">
    <source>
        <dbReference type="ARBA" id="ARBA00023211"/>
    </source>
</evidence>
<dbReference type="NCBIfam" id="NF003877">
    <property type="entry name" value="PRK05427.1"/>
    <property type="match status" value="1"/>
</dbReference>
<dbReference type="Gene3D" id="3.10.310.20">
    <property type="entry name" value="DHHA2 domain"/>
    <property type="match status" value="1"/>
</dbReference>
<evidence type="ECO:0000256" key="6">
    <source>
        <dbReference type="ARBA" id="ARBA00032535"/>
    </source>
</evidence>
<dbReference type="InterPro" id="IPR038763">
    <property type="entry name" value="DHH_sf"/>
</dbReference>
<protein>
    <recommendedName>
        <fullName evidence="2">inorganic diphosphatase</fullName>
        <ecNumber evidence="2">3.6.1.1</ecNumber>
    </recommendedName>
    <alternativeName>
        <fullName evidence="6">Pyrophosphate phospho-hydrolase</fullName>
    </alternativeName>
</protein>
<dbReference type="SUPFAM" id="SSF54631">
    <property type="entry name" value="CBS-domain pair"/>
    <property type="match status" value="1"/>
</dbReference>
<keyword evidence="5" id="KW-0464">Manganese</keyword>
<evidence type="ECO:0000313" key="11">
    <source>
        <dbReference type="Proteomes" id="UP000263486"/>
    </source>
</evidence>
<dbReference type="Pfam" id="PF01368">
    <property type="entry name" value="DHH"/>
    <property type="match status" value="1"/>
</dbReference>
<dbReference type="Pfam" id="PF00571">
    <property type="entry name" value="CBS"/>
    <property type="match status" value="1"/>
</dbReference>
<dbReference type="PROSITE" id="PS51371">
    <property type="entry name" value="CBS"/>
    <property type="match status" value="1"/>
</dbReference>
<dbReference type="SUPFAM" id="SSF64182">
    <property type="entry name" value="DHH phosphoesterases"/>
    <property type="match status" value="1"/>
</dbReference>
<keyword evidence="3" id="KW-0479">Metal-binding</keyword>
<dbReference type="InterPro" id="IPR000644">
    <property type="entry name" value="CBS_dom"/>
</dbReference>
<dbReference type="InterPro" id="IPR001667">
    <property type="entry name" value="DDH_dom"/>
</dbReference>
<dbReference type="Gene3D" id="3.90.1640.10">
    <property type="entry name" value="inorganic pyrophosphatase (n-terminal core)"/>
    <property type="match status" value="2"/>
</dbReference>
<organism evidence="10 11">
    <name type="scientific">Psychrilyobacter piezotolerans</name>
    <dbReference type="NCBI Taxonomy" id="2293438"/>
    <lineage>
        <taxon>Bacteria</taxon>
        <taxon>Fusobacteriati</taxon>
        <taxon>Fusobacteriota</taxon>
        <taxon>Fusobacteriia</taxon>
        <taxon>Fusobacteriales</taxon>
        <taxon>Fusobacteriaceae</taxon>
        <taxon>Psychrilyobacter</taxon>
    </lineage>
</organism>
<comment type="catalytic activity">
    <reaction evidence="7">
        <text>diphosphate + H2O = 2 phosphate + H(+)</text>
        <dbReference type="Rhea" id="RHEA:24576"/>
        <dbReference type="ChEBI" id="CHEBI:15377"/>
        <dbReference type="ChEBI" id="CHEBI:15378"/>
        <dbReference type="ChEBI" id="CHEBI:33019"/>
        <dbReference type="ChEBI" id="CHEBI:43474"/>
        <dbReference type="EC" id="3.6.1.1"/>
    </reaction>
</comment>
<name>A0ABX9KI00_9FUSO</name>
<dbReference type="CDD" id="cd02205">
    <property type="entry name" value="CBS_pair_SF"/>
    <property type="match status" value="1"/>
</dbReference>
<keyword evidence="11" id="KW-1185">Reference proteome</keyword>
<dbReference type="Proteomes" id="UP000263486">
    <property type="component" value="Unassembled WGS sequence"/>
</dbReference>
<comment type="caution">
    <text evidence="10">The sequence shown here is derived from an EMBL/GenBank/DDBJ whole genome shotgun (WGS) entry which is preliminary data.</text>
</comment>
<dbReference type="NCBIfam" id="NF011443">
    <property type="entry name" value="PRK14869.1-5"/>
    <property type="match status" value="1"/>
</dbReference>
<comment type="cofactor">
    <cofactor evidence="1">
        <name>Mn(2+)</name>
        <dbReference type="ChEBI" id="CHEBI:29035"/>
    </cofactor>
</comment>